<evidence type="ECO:0000259" key="4">
    <source>
        <dbReference type="PROSITE" id="PS50949"/>
    </source>
</evidence>
<feature type="domain" description="HTH gntR-type" evidence="4">
    <location>
        <begin position="22"/>
        <end position="90"/>
    </location>
</feature>
<dbReference type="SMART" id="SM00866">
    <property type="entry name" value="UTRA"/>
    <property type="match status" value="1"/>
</dbReference>
<name>A0A540WZ13_9BACT</name>
<dbReference type="Gene3D" id="1.10.10.10">
    <property type="entry name" value="Winged helix-like DNA-binding domain superfamily/Winged helix DNA-binding domain"/>
    <property type="match status" value="1"/>
</dbReference>
<dbReference type="InterPro" id="IPR036388">
    <property type="entry name" value="WH-like_DNA-bd_sf"/>
</dbReference>
<evidence type="ECO:0000313" key="5">
    <source>
        <dbReference type="EMBL" id="TQF13694.1"/>
    </source>
</evidence>
<dbReference type="OrthoDB" id="9794015at2"/>
<dbReference type="AlphaFoldDB" id="A0A540WZ13"/>
<dbReference type="PANTHER" id="PTHR44846:SF1">
    <property type="entry name" value="MANNOSYL-D-GLYCERATE TRANSPORT_METABOLISM SYSTEM REPRESSOR MNGR-RELATED"/>
    <property type="match status" value="1"/>
</dbReference>
<evidence type="ECO:0000256" key="1">
    <source>
        <dbReference type="ARBA" id="ARBA00023015"/>
    </source>
</evidence>
<dbReference type="InterPro" id="IPR050679">
    <property type="entry name" value="Bact_HTH_transcr_reg"/>
</dbReference>
<dbReference type="SMART" id="SM00345">
    <property type="entry name" value="HTH_GNTR"/>
    <property type="match status" value="1"/>
</dbReference>
<dbReference type="PANTHER" id="PTHR44846">
    <property type="entry name" value="MANNOSYL-D-GLYCERATE TRANSPORT/METABOLISM SYSTEM REPRESSOR MNGR-RELATED"/>
    <property type="match status" value="1"/>
</dbReference>
<dbReference type="PROSITE" id="PS50949">
    <property type="entry name" value="HTH_GNTR"/>
    <property type="match status" value="1"/>
</dbReference>
<evidence type="ECO:0000256" key="2">
    <source>
        <dbReference type="ARBA" id="ARBA00023125"/>
    </source>
</evidence>
<keyword evidence="1" id="KW-0805">Transcription regulation</keyword>
<organism evidence="5 6">
    <name type="scientific">Myxococcus llanfairpwllgwyngyllgogerychwyrndrobwllllantysiliogogogochensis</name>
    <dbReference type="NCBI Taxonomy" id="2590453"/>
    <lineage>
        <taxon>Bacteria</taxon>
        <taxon>Pseudomonadati</taxon>
        <taxon>Myxococcota</taxon>
        <taxon>Myxococcia</taxon>
        <taxon>Myxococcales</taxon>
        <taxon>Cystobacterineae</taxon>
        <taxon>Myxococcaceae</taxon>
        <taxon>Myxococcus</taxon>
    </lineage>
</organism>
<dbReference type="PRINTS" id="PR00035">
    <property type="entry name" value="HTHGNTR"/>
</dbReference>
<dbReference type="Pfam" id="PF00392">
    <property type="entry name" value="GntR"/>
    <property type="match status" value="1"/>
</dbReference>
<dbReference type="SUPFAM" id="SSF46785">
    <property type="entry name" value="Winged helix' DNA-binding domain"/>
    <property type="match status" value="1"/>
</dbReference>
<keyword evidence="2" id="KW-0238">DNA-binding</keyword>
<dbReference type="GO" id="GO:0003700">
    <property type="term" value="F:DNA-binding transcription factor activity"/>
    <property type="evidence" value="ECO:0007669"/>
    <property type="project" value="InterPro"/>
</dbReference>
<sequence length="263" mass="28986">MSVDPRRADPFDKGAISNALPMPLYLQLARHLRGLIVGGQLGHLDALPGERELVERFGVSRVTVRKALRELQTEGLLQQRQGAGTFVNRVPYVEQRLSSLTSFSDDMASRGLSAGSVWLQRVVTVATPEETMSLGLSPGATVSRLHRLRTANETPMALELAVIPTRFLPDPRTVEGSLYGVLRSRGFTPFRALQRLTAVRLTAEQAEHLRVPEGAAALYIERRTLMEDGTPLELVRSQYRGDAYDFVVELNMSGGAGPQEPNR</sequence>
<comment type="caution">
    <text evidence="5">The sequence shown here is derived from an EMBL/GenBank/DDBJ whole genome shotgun (WGS) entry which is preliminary data.</text>
</comment>
<accession>A0A540WZ13</accession>
<dbReference type="Proteomes" id="UP000315369">
    <property type="component" value="Unassembled WGS sequence"/>
</dbReference>
<dbReference type="Pfam" id="PF07702">
    <property type="entry name" value="UTRA"/>
    <property type="match status" value="1"/>
</dbReference>
<dbReference type="Gene3D" id="3.40.1410.10">
    <property type="entry name" value="Chorismate lyase-like"/>
    <property type="match status" value="1"/>
</dbReference>
<dbReference type="InterPro" id="IPR000524">
    <property type="entry name" value="Tscrpt_reg_HTH_GntR"/>
</dbReference>
<dbReference type="EMBL" id="VIFM01000091">
    <property type="protein sequence ID" value="TQF13694.1"/>
    <property type="molecule type" value="Genomic_DNA"/>
</dbReference>
<evidence type="ECO:0000313" key="6">
    <source>
        <dbReference type="Proteomes" id="UP000315369"/>
    </source>
</evidence>
<dbReference type="CDD" id="cd07377">
    <property type="entry name" value="WHTH_GntR"/>
    <property type="match status" value="1"/>
</dbReference>
<keyword evidence="3" id="KW-0804">Transcription</keyword>
<dbReference type="SUPFAM" id="SSF64288">
    <property type="entry name" value="Chorismate lyase-like"/>
    <property type="match status" value="1"/>
</dbReference>
<dbReference type="InterPro" id="IPR036390">
    <property type="entry name" value="WH_DNA-bd_sf"/>
</dbReference>
<protein>
    <submittedName>
        <fullName evidence="5">GntR family transcriptional regulator</fullName>
    </submittedName>
</protein>
<dbReference type="GO" id="GO:0045892">
    <property type="term" value="P:negative regulation of DNA-templated transcription"/>
    <property type="evidence" value="ECO:0007669"/>
    <property type="project" value="TreeGrafter"/>
</dbReference>
<gene>
    <name evidence="5" type="ORF">FJV41_22530</name>
</gene>
<keyword evidence="6" id="KW-1185">Reference proteome</keyword>
<dbReference type="InterPro" id="IPR011663">
    <property type="entry name" value="UTRA"/>
</dbReference>
<proteinExistence type="predicted"/>
<reference evidence="5 6" key="1">
    <citation type="submission" date="2019-06" db="EMBL/GenBank/DDBJ databases">
        <authorList>
            <person name="Livingstone P."/>
            <person name="Whitworth D."/>
        </authorList>
    </citation>
    <scope>NUCLEOTIDE SEQUENCE [LARGE SCALE GENOMIC DNA]</scope>
    <source>
        <strain evidence="5 6">AM401</strain>
    </source>
</reference>
<dbReference type="GO" id="GO:0003677">
    <property type="term" value="F:DNA binding"/>
    <property type="evidence" value="ECO:0007669"/>
    <property type="project" value="UniProtKB-KW"/>
</dbReference>
<dbReference type="InterPro" id="IPR028978">
    <property type="entry name" value="Chorismate_lyase_/UTRA_dom_sf"/>
</dbReference>
<evidence type="ECO:0000256" key="3">
    <source>
        <dbReference type="ARBA" id="ARBA00023163"/>
    </source>
</evidence>